<organism evidence="2 3">
    <name type="scientific">Herbidospora galbida</name>
    <dbReference type="NCBI Taxonomy" id="2575442"/>
    <lineage>
        <taxon>Bacteria</taxon>
        <taxon>Bacillati</taxon>
        <taxon>Actinomycetota</taxon>
        <taxon>Actinomycetes</taxon>
        <taxon>Streptosporangiales</taxon>
        <taxon>Streptosporangiaceae</taxon>
        <taxon>Herbidospora</taxon>
    </lineage>
</organism>
<comment type="caution">
    <text evidence="2">The sequence shown here is derived from an EMBL/GenBank/DDBJ whole genome shotgun (WGS) entry which is preliminary data.</text>
</comment>
<dbReference type="RefSeq" id="WP_137250419.1">
    <property type="nucleotide sequence ID" value="NZ_SZQA01000035.1"/>
</dbReference>
<name>A0A4U3M827_9ACTN</name>
<keyword evidence="1" id="KW-0472">Membrane</keyword>
<evidence type="ECO:0000256" key="1">
    <source>
        <dbReference type="SAM" id="Phobius"/>
    </source>
</evidence>
<dbReference type="EMBL" id="SZQA01000035">
    <property type="protein sequence ID" value="TKK84369.1"/>
    <property type="molecule type" value="Genomic_DNA"/>
</dbReference>
<keyword evidence="3" id="KW-1185">Reference proteome</keyword>
<dbReference type="AlphaFoldDB" id="A0A4U3M827"/>
<feature type="transmembrane region" description="Helical" evidence="1">
    <location>
        <begin position="12"/>
        <end position="35"/>
    </location>
</feature>
<keyword evidence="1" id="KW-1133">Transmembrane helix</keyword>
<evidence type="ECO:0000313" key="3">
    <source>
        <dbReference type="Proteomes" id="UP000308705"/>
    </source>
</evidence>
<evidence type="ECO:0008006" key="4">
    <source>
        <dbReference type="Google" id="ProtNLM"/>
    </source>
</evidence>
<accession>A0A4U3M827</accession>
<dbReference type="Proteomes" id="UP000308705">
    <property type="component" value="Unassembled WGS sequence"/>
</dbReference>
<reference evidence="2 3" key="1">
    <citation type="submission" date="2019-04" db="EMBL/GenBank/DDBJ databases">
        <title>Herbidospora sp. NEAU-GS14.nov., a novel actinomycete isolated from soil.</title>
        <authorList>
            <person name="Han L."/>
        </authorList>
    </citation>
    <scope>NUCLEOTIDE SEQUENCE [LARGE SCALE GENOMIC DNA]</scope>
    <source>
        <strain evidence="2 3">NEAU-GS14</strain>
    </source>
</reference>
<sequence length="96" mass="10076">MAKRVKRLLTWLGSNAEALIALVLAIVAGTLGLIGVAPPELVDSATLATLAALSLAVLRDRWRNESEPDVRAAALVAKDALLELPEHIARISAATT</sequence>
<protein>
    <recommendedName>
        <fullName evidence="4">Holin</fullName>
    </recommendedName>
</protein>
<proteinExistence type="predicted"/>
<evidence type="ECO:0000313" key="2">
    <source>
        <dbReference type="EMBL" id="TKK84369.1"/>
    </source>
</evidence>
<keyword evidence="1" id="KW-0812">Transmembrane</keyword>
<gene>
    <name evidence="2" type="ORF">FDA94_29980</name>
</gene>